<sequence>MLISTPLTTCLVANTVSHVDPFLNGSNCQQEDPKHAKAEDYFSGINVPGNMSNQLGSNVTAVNVEHFCHFDPDNRLITEVLYPGDVSVFHVGLIHFPVQHREKNAVALAGLSSQNPVYDNPLQMQCSDQNHTLIQMFLPCLSSWIRM</sequence>
<accession>A0ABR2R1Y7</accession>
<dbReference type="SUPFAM" id="SSF51182">
    <property type="entry name" value="RmlC-like cupins"/>
    <property type="match status" value="1"/>
</dbReference>
<evidence type="ECO:0008006" key="3">
    <source>
        <dbReference type="Google" id="ProtNLM"/>
    </source>
</evidence>
<reference evidence="1 2" key="1">
    <citation type="journal article" date="2024" name="G3 (Bethesda)">
        <title>Genome assembly of Hibiscus sabdariffa L. provides insights into metabolisms of medicinal natural products.</title>
        <authorList>
            <person name="Kim T."/>
        </authorList>
    </citation>
    <scope>NUCLEOTIDE SEQUENCE [LARGE SCALE GENOMIC DNA]</scope>
    <source>
        <strain evidence="1">TK-2024</strain>
        <tissue evidence="1">Old leaves</tissue>
    </source>
</reference>
<gene>
    <name evidence="1" type="ORF">V6N11_019286</name>
</gene>
<dbReference type="Proteomes" id="UP001396334">
    <property type="component" value="Unassembled WGS sequence"/>
</dbReference>
<comment type="caution">
    <text evidence="1">The sequence shown here is derived from an EMBL/GenBank/DDBJ whole genome shotgun (WGS) entry which is preliminary data.</text>
</comment>
<evidence type="ECO:0000313" key="2">
    <source>
        <dbReference type="Proteomes" id="UP001396334"/>
    </source>
</evidence>
<proteinExistence type="predicted"/>
<protein>
    <recommendedName>
        <fullName evidence="3">Germin-like protein</fullName>
    </recommendedName>
</protein>
<name>A0ABR2R1Y7_9ROSI</name>
<evidence type="ECO:0000313" key="1">
    <source>
        <dbReference type="EMBL" id="KAK9006956.1"/>
    </source>
</evidence>
<dbReference type="InterPro" id="IPR014710">
    <property type="entry name" value="RmlC-like_jellyroll"/>
</dbReference>
<dbReference type="PANTHER" id="PTHR31238">
    <property type="entry name" value="GERMIN-LIKE PROTEIN SUBFAMILY 3 MEMBER 3"/>
    <property type="match status" value="1"/>
</dbReference>
<dbReference type="EMBL" id="JBBPBN010000028">
    <property type="protein sequence ID" value="KAK9006956.1"/>
    <property type="molecule type" value="Genomic_DNA"/>
</dbReference>
<dbReference type="Gene3D" id="2.60.120.10">
    <property type="entry name" value="Jelly Rolls"/>
    <property type="match status" value="2"/>
</dbReference>
<keyword evidence="2" id="KW-1185">Reference proteome</keyword>
<organism evidence="1 2">
    <name type="scientific">Hibiscus sabdariffa</name>
    <name type="common">roselle</name>
    <dbReference type="NCBI Taxonomy" id="183260"/>
    <lineage>
        <taxon>Eukaryota</taxon>
        <taxon>Viridiplantae</taxon>
        <taxon>Streptophyta</taxon>
        <taxon>Embryophyta</taxon>
        <taxon>Tracheophyta</taxon>
        <taxon>Spermatophyta</taxon>
        <taxon>Magnoliopsida</taxon>
        <taxon>eudicotyledons</taxon>
        <taxon>Gunneridae</taxon>
        <taxon>Pentapetalae</taxon>
        <taxon>rosids</taxon>
        <taxon>malvids</taxon>
        <taxon>Malvales</taxon>
        <taxon>Malvaceae</taxon>
        <taxon>Malvoideae</taxon>
        <taxon>Hibiscus</taxon>
    </lineage>
</organism>
<dbReference type="InterPro" id="IPR011051">
    <property type="entry name" value="RmlC_Cupin_sf"/>
</dbReference>